<keyword evidence="9" id="KW-1185">Reference proteome</keyword>
<evidence type="ECO:0000259" key="6">
    <source>
        <dbReference type="PROSITE" id="PS50119"/>
    </source>
</evidence>
<dbReference type="InterPro" id="IPR027370">
    <property type="entry name" value="Znf-RING_euk"/>
</dbReference>
<evidence type="ECO:0000313" key="9">
    <source>
        <dbReference type="Proteomes" id="UP000606274"/>
    </source>
</evidence>
<dbReference type="Pfam" id="PF00622">
    <property type="entry name" value="SPRY"/>
    <property type="match status" value="1"/>
</dbReference>
<dbReference type="EMBL" id="JABFDY010000022">
    <property type="protein sequence ID" value="KAF7690941.1"/>
    <property type="molecule type" value="Genomic_DNA"/>
</dbReference>
<dbReference type="InterPro" id="IPR013083">
    <property type="entry name" value="Znf_RING/FYVE/PHD"/>
</dbReference>
<evidence type="ECO:0000256" key="3">
    <source>
        <dbReference type="ARBA" id="ARBA00022833"/>
    </source>
</evidence>
<feature type="domain" description="B box-type" evidence="6">
    <location>
        <begin position="84"/>
        <end position="125"/>
    </location>
</feature>
<dbReference type="PROSITE" id="PS50119">
    <property type="entry name" value="ZF_BBOX"/>
    <property type="match status" value="1"/>
</dbReference>
<dbReference type="GO" id="GO:0008270">
    <property type="term" value="F:zinc ion binding"/>
    <property type="evidence" value="ECO:0007669"/>
    <property type="project" value="UniProtKB-KW"/>
</dbReference>
<dbReference type="SMART" id="SM00449">
    <property type="entry name" value="SPRY"/>
    <property type="match status" value="1"/>
</dbReference>
<dbReference type="CDD" id="cd12893">
    <property type="entry name" value="SPRY_PRY_TRIM35"/>
    <property type="match status" value="1"/>
</dbReference>
<evidence type="ECO:0000259" key="5">
    <source>
        <dbReference type="PROSITE" id="PS50089"/>
    </source>
</evidence>
<feature type="domain" description="B30.2/SPRY" evidence="7">
    <location>
        <begin position="272"/>
        <end position="465"/>
    </location>
</feature>
<dbReference type="InterPro" id="IPR006574">
    <property type="entry name" value="PRY"/>
</dbReference>
<reference evidence="8" key="1">
    <citation type="submission" date="2020-08" db="EMBL/GenBank/DDBJ databases">
        <title>Chromosome-level assembly of Southern catfish (Silurus meridionalis) provides insights into visual adaptation to the nocturnal and benthic lifestyles.</title>
        <authorList>
            <person name="Zhang Y."/>
            <person name="Wang D."/>
            <person name="Peng Z."/>
        </authorList>
    </citation>
    <scope>NUCLEOTIDE SEQUENCE</scope>
    <source>
        <strain evidence="8">SWU-2019-XX</strain>
        <tissue evidence="8">Muscle</tissue>
    </source>
</reference>
<dbReference type="InterPro" id="IPR013320">
    <property type="entry name" value="ConA-like_dom_sf"/>
</dbReference>
<evidence type="ECO:0000256" key="4">
    <source>
        <dbReference type="PROSITE-ProRule" id="PRU00024"/>
    </source>
</evidence>
<dbReference type="Proteomes" id="UP000606274">
    <property type="component" value="Unassembled WGS sequence"/>
</dbReference>
<dbReference type="InterPro" id="IPR000315">
    <property type="entry name" value="Znf_B-box"/>
</dbReference>
<keyword evidence="3" id="KW-0862">Zinc</keyword>
<dbReference type="Gene3D" id="3.30.40.10">
    <property type="entry name" value="Zinc/RING finger domain, C3HC4 (zinc finger)"/>
    <property type="match status" value="1"/>
</dbReference>
<accession>A0A8T0AF67</accession>
<dbReference type="Gene3D" id="3.30.160.60">
    <property type="entry name" value="Classic Zinc Finger"/>
    <property type="match status" value="1"/>
</dbReference>
<dbReference type="SUPFAM" id="SSF57845">
    <property type="entry name" value="B-box zinc-binding domain"/>
    <property type="match status" value="1"/>
</dbReference>
<keyword evidence="2 4" id="KW-0863">Zinc-finger</keyword>
<dbReference type="PROSITE" id="PS50188">
    <property type="entry name" value="B302_SPRY"/>
    <property type="match status" value="1"/>
</dbReference>
<dbReference type="PROSITE" id="PS50089">
    <property type="entry name" value="ZF_RING_2"/>
    <property type="match status" value="1"/>
</dbReference>
<dbReference type="Pfam" id="PF00643">
    <property type="entry name" value="zf-B_box"/>
    <property type="match status" value="1"/>
</dbReference>
<protein>
    <submittedName>
        <fullName evidence="8">Uncharacterized protein</fullName>
    </submittedName>
</protein>
<dbReference type="Pfam" id="PF13445">
    <property type="entry name" value="zf-RING_UBOX"/>
    <property type="match status" value="1"/>
</dbReference>
<dbReference type="InterPro" id="IPR043136">
    <property type="entry name" value="B30.2/SPRY_sf"/>
</dbReference>
<evidence type="ECO:0000259" key="7">
    <source>
        <dbReference type="PROSITE" id="PS50188"/>
    </source>
</evidence>
<dbReference type="PROSITE" id="PS00518">
    <property type="entry name" value="ZF_RING_1"/>
    <property type="match status" value="1"/>
</dbReference>
<dbReference type="InterPro" id="IPR017907">
    <property type="entry name" value="Znf_RING_CS"/>
</dbReference>
<sequence length="473" mass="53411">MSSTLLEEDLSCPVCCDVFSDPVLLPCSHSFCRSCLQSFWGSSVFRSCPVCRRRVSKKQPPSNLALRNLCEAFVQSQSSRCESERKAACPQHGEKLKLFCVDDRQSICVVCQASRMHKGHNCAPTDEAALDCKEKLTFALKTLKDKLDVVTKLRMTSAMTLEHIKSQVQLIENQIKQHFIKLHQFLREEEEARLSALQEEEQKKVLAVKLRDKELANRISSLSDIIRLTEQEIAADDLTLLQNFQSAMERAQTSSPNPKEFHGALIDEAKHLSNLKFRVWEKMQHIAPYSPVTLDPNTVHPCLRLSDDLNSVHYCSSGLPLPSNPERFCVSAEVLGSTCVGSGKHAWEVELGENDDWILGVASVSVKRDLEVPARPENGFWTLCLRDGEYRAMVSPLKTLKVDKKLEKVQVEVDWDAGEVCFSCPENGQTLHKFSEAFTDEVVPYFYTQSKNPLRIVPQLVTVSLKKNVRCVE</sequence>
<dbReference type="InterPro" id="IPR003877">
    <property type="entry name" value="SPRY_dom"/>
</dbReference>
<dbReference type="SUPFAM" id="SSF49899">
    <property type="entry name" value="Concanavalin A-like lectins/glucanases"/>
    <property type="match status" value="1"/>
</dbReference>
<dbReference type="SMART" id="SM00184">
    <property type="entry name" value="RING"/>
    <property type="match status" value="1"/>
</dbReference>
<organism evidence="8 9">
    <name type="scientific">Silurus meridionalis</name>
    <name type="common">Southern catfish</name>
    <name type="synonym">Silurus soldatovi meridionalis</name>
    <dbReference type="NCBI Taxonomy" id="175797"/>
    <lineage>
        <taxon>Eukaryota</taxon>
        <taxon>Metazoa</taxon>
        <taxon>Chordata</taxon>
        <taxon>Craniata</taxon>
        <taxon>Vertebrata</taxon>
        <taxon>Euteleostomi</taxon>
        <taxon>Actinopterygii</taxon>
        <taxon>Neopterygii</taxon>
        <taxon>Teleostei</taxon>
        <taxon>Ostariophysi</taxon>
        <taxon>Siluriformes</taxon>
        <taxon>Siluridae</taxon>
        <taxon>Silurus</taxon>
    </lineage>
</organism>
<evidence type="ECO:0000313" key="8">
    <source>
        <dbReference type="EMBL" id="KAF7690941.1"/>
    </source>
</evidence>
<dbReference type="OrthoDB" id="6105938at2759"/>
<dbReference type="AlphaFoldDB" id="A0A8T0AF67"/>
<dbReference type="SUPFAM" id="SSF57850">
    <property type="entry name" value="RING/U-box"/>
    <property type="match status" value="1"/>
</dbReference>
<proteinExistence type="predicted"/>
<dbReference type="InterPro" id="IPR050143">
    <property type="entry name" value="TRIM/RBCC"/>
</dbReference>
<dbReference type="FunFam" id="2.60.120.920:FF:000004">
    <property type="entry name" value="Butyrophilin subfamily 1 member A1"/>
    <property type="match status" value="1"/>
</dbReference>
<dbReference type="PANTHER" id="PTHR24103">
    <property type="entry name" value="E3 UBIQUITIN-PROTEIN LIGASE TRIM"/>
    <property type="match status" value="1"/>
</dbReference>
<dbReference type="SMART" id="SM00336">
    <property type="entry name" value="BBOX"/>
    <property type="match status" value="1"/>
</dbReference>
<name>A0A8T0AF67_SILME</name>
<dbReference type="Pfam" id="PF13765">
    <property type="entry name" value="PRY"/>
    <property type="match status" value="1"/>
</dbReference>
<evidence type="ECO:0000256" key="2">
    <source>
        <dbReference type="ARBA" id="ARBA00022771"/>
    </source>
</evidence>
<comment type="caution">
    <text evidence="8">The sequence shown here is derived from an EMBL/GenBank/DDBJ whole genome shotgun (WGS) entry which is preliminary data.</text>
</comment>
<dbReference type="InterPro" id="IPR003879">
    <property type="entry name" value="Butyrophylin_SPRY"/>
</dbReference>
<evidence type="ECO:0000256" key="1">
    <source>
        <dbReference type="ARBA" id="ARBA00022723"/>
    </source>
</evidence>
<dbReference type="Gene3D" id="2.60.120.920">
    <property type="match status" value="1"/>
</dbReference>
<dbReference type="InterPro" id="IPR001870">
    <property type="entry name" value="B30.2/SPRY"/>
</dbReference>
<keyword evidence="1" id="KW-0479">Metal-binding</keyword>
<dbReference type="SMART" id="SM00589">
    <property type="entry name" value="PRY"/>
    <property type="match status" value="1"/>
</dbReference>
<feature type="domain" description="RING-type" evidence="5">
    <location>
        <begin position="12"/>
        <end position="52"/>
    </location>
</feature>
<dbReference type="PRINTS" id="PR01407">
    <property type="entry name" value="BUTYPHLNCDUF"/>
</dbReference>
<gene>
    <name evidence="8" type="ORF">HF521_011238</name>
</gene>
<dbReference type="InterPro" id="IPR001841">
    <property type="entry name" value="Znf_RING"/>
</dbReference>